<dbReference type="OrthoDB" id="7668193at2759"/>
<dbReference type="EMBL" id="MU167218">
    <property type="protein sequence ID" value="KAG0150546.1"/>
    <property type="molecule type" value="Genomic_DNA"/>
</dbReference>
<protein>
    <recommendedName>
        <fullName evidence="4">ASTRA-associated protein 1</fullName>
    </recommendedName>
</protein>
<evidence type="ECO:0000256" key="1">
    <source>
        <dbReference type="ARBA" id="ARBA00022574"/>
    </source>
</evidence>
<dbReference type="InterPro" id="IPR036322">
    <property type="entry name" value="WD40_repeat_dom_sf"/>
</dbReference>
<dbReference type="SUPFAM" id="SSF50978">
    <property type="entry name" value="WD40 repeat-like"/>
    <property type="match status" value="1"/>
</dbReference>
<evidence type="ECO:0000256" key="3">
    <source>
        <dbReference type="ARBA" id="ARBA00037931"/>
    </source>
</evidence>
<evidence type="ECO:0000313" key="6">
    <source>
        <dbReference type="Proteomes" id="UP000886653"/>
    </source>
</evidence>
<dbReference type="InterPro" id="IPR015943">
    <property type="entry name" value="WD40/YVTN_repeat-like_dom_sf"/>
</dbReference>
<organism evidence="5 6">
    <name type="scientific">Cronartium quercuum f. sp. fusiforme G11</name>
    <dbReference type="NCBI Taxonomy" id="708437"/>
    <lineage>
        <taxon>Eukaryota</taxon>
        <taxon>Fungi</taxon>
        <taxon>Dikarya</taxon>
        <taxon>Basidiomycota</taxon>
        <taxon>Pucciniomycotina</taxon>
        <taxon>Pucciniomycetes</taxon>
        <taxon>Pucciniales</taxon>
        <taxon>Coleosporiaceae</taxon>
        <taxon>Cronartium</taxon>
    </lineage>
</organism>
<name>A0A9P6TFE1_9BASI</name>
<dbReference type="AlphaFoldDB" id="A0A9P6TFE1"/>
<dbReference type="Gene3D" id="2.130.10.10">
    <property type="entry name" value="YVTN repeat-like/Quinoprotein amine dehydrogenase"/>
    <property type="match status" value="1"/>
</dbReference>
<dbReference type="PANTHER" id="PTHR19854">
    <property type="entry name" value="TRANSDUCIN BETA-LIKE 3"/>
    <property type="match status" value="1"/>
</dbReference>
<reference evidence="5" key="1">
    <citation type="submission" date="2013-11" db="EMBL/GenBank/DDBJ databases">
        <title>Genome sequence of the fusiform rust pathogen reveals effectors for host alternation and coevolution with pine.</title>
        <authorList>
            <consortium name="DOE Joint Genome Institute"/>
            <person name="Smith K."/>
            <person name="Pendleton A."/>
            <person name="Kubisiak T."/>
            <person name="Anderson C."/>
            <person name="Salamov A."/>
            <person name="Aerts A."/>
            <person name="Riley R."/>
            <person name="Clum A."/>
            <person name="Lindquist E."/>
            <person name="Ence D."/>
            <person name="Campbell M."/>
            <person name="Kronenberg Z."/>
            <person name="Feau N."/>
            <person name="Dhillon B."/>
            <person name="Hamelin R."/>
            <person name="Burleigh J."/>
            <person name="Smith J."/>
            <person name="Yandell M."/>
            <person name="Nelson C."/>
            <person name="Grigoriev I."/>
            <person name="Davis J."/>
        </authorList>
    </citation>
    <scope>NUCLEOTIDE SEQUENCE</scope>
    <source>
        <strain evidence="5">G11</strain>
    </source>
</reference>
<gene>
    <name evidence="5" type="ORF">CROQUDRAFT_677933</name>
</gene>
<comment type="similarity">
    <text evidence="3">Belongs to the WD repeat ASA1 family.</text>
</comment>
<keyword evidence="1" id="KW-0853">WD repeat</keyword>
<dbReference type="PANTHER" id="PTHR19854:SF1">
    <property type="entry name" value="GUANINE NUCLEOTIDE-BINDING PROTEIN SUBUNIT BETA-LIKE PROTEIN 1"/>
    <property type="match status" value="1"/>
</dbReference>
<evidence type="ECO:0000313" key="5">
    <source>
        <dbReference type="EMBL" id="KAG0150546.1"/>
    </source>
</evidence>
<comment type="caution">
    <text evidence="5">The sequence shown here is derived from an EMBL/GenBank/DDBJ whole genome shotgun (WGS) entry which is preliminary data.</text>
</comment>
<keyword evidence="6" id="KW-1185">Reference proteome</keyword>
<accession>A0A9P6TFE1</accession>
<sequence length="468" mass="50289">MTTTTARPPPEPLYTFRPFHYGPASSPHAPTQTDSQPAVNHIAFIHRPVHNTPATQTVLQLLTTDELGWVVLWSLEYKRVDVLWRPHPDASSFGGCLWAEAVVASMSSERAGKNSEGLEGSQSELYVVSQGRDHRFVLSRIPARPALTLNRAAVRPTTEHPSAEVQCVAECPTNALTFCKAALLPCNSGPSCIIAAPSAVDEKWVDIFDVRPHAPTPQINRIHRALGDQAGSEVTGPVISLSLYSPSGRPTMVLLLVGYENGAVTLWSVGHQDLTKGSWHRVGYFRGHEEPVFSVCMGVNFTNPCAATGWSVSADHRIVRYDVTPKAGQREATITATDGNPLSTNIGYELLPTVYPTRSPCRFDVKMRSDGKVMATASAGGKIWLYASPHPPLPSGSLAPLGLIKFKTSVDSQGGVLAFAPVLSPNQAKMFPADLDALDIPDSLGHRALLAAAGKGGTVVVWEVFPAS</sequence>
<dbReference type="Proteomes" id="UP000886653">
    <property type="component" value="Unassembled WGS sequence"/>
</dbReference>
<evidence type="ECO:0000256" key="2">
    <source>
        <dbReference type="ARBA" id="ARBA00022737"/>
    </source>
</evidence>
<proteinExistence type="inferred from homology"/>
<keyword evidence="2" id="KW-0677">Repeat</keyword>
<evidence type="ECO:0000256" key="4">
    <source>
        <dbReference type="ARBA" id="ARBA00040563"/>
    </source>
</evidence>